<dbReference type="Gene3D" id="1.20.1250.20">
    <property type="entry name" value="MFS general substrate transporter like domains"/>
    <property type="match status" value="1"/>
</dbReference>
<accession>A0AAW0T4V2</accession>
<evidence type="ECO:0000313" key="2">
    <source>
        <dbReference type="EMBL" id="KAK8382411.1"/>
    </source>
</evidence>
<sequence>MCSTPARDTSRLQDAVPAAGFMTAFPSVLAADLRHNTTTLLGSHLILSDRQLDMMTLKLLLTHKQSADSLSSVAFRAACRLQLTQRIIGGLRCDALDVAVMTFMAELSPTTKRGMPTAMAGAGAILGGNVLVANSSRILRMTYSPLPNDLTSIIIMAFQMAACGVYLSLVGRIGRSATLLSYLMMSAAMIGMTAYVANVGVSFGMNSSSQTKYFESNITNLSLHGPSLTTEAGDQYPGDCRHADGAPTGSQQLDPADVFGGGSGCLCAGPLLHPYLLGNENFPSLIRPQANSICISAGTLSCTVNLQIFTAMLEAVTARSRADWLSGGGLRINEQMVL</sequence>
<keyword evidence="1" id="KW-0472">Membrane</keyword>
<feature type="transmembrane region" description="Helical" evidence="1">
    <location>
        <begin position="182"/>
        <end position="205"/>
    </location>
</feature>
<organism evidence="2 3">
    <name type="scientific">Scylla paramamosain</name>
    <name type="common">Mud crab</name>
    <dbReference type="NCBI Taxonomy" id="85552"/>
    <lineage>
        <taxon>Eukaryota</taxon>
        <taxon>Metazoa</taxon>
        <taxon>Ecdysozoa</taxon>
        <taxon>Arthropoda</taxon>
        <taxon>Crustacea</taxon>
        <taxon>Multicrustacea</taxon>
        <taxon>Malacostraca</taxon>
        <taxon>Eumalacostraca</taxon>
        <taxon>Eucarida</taxon>
        <taxon>Decapoda</taxon>
        <taxon>Pleocyemata</taxon>
        <taxon>Brachyura</taxon>
        <taxon>Eubrachyura</taxon>
        <taxon>Portunoidea</taxon>
        <taxon>Portunidae</taxon>
        <taxon>Portuninae</taxon>
        <taxon>Scylla</taxon>
    </lineage>
</organism>
<comment type="caution">
    <text evidence="2">The sequence shown here is derived from an EMBL/GenBank/DDBJ whole genome shotgun (WGS) entry which is preliminary data.</text>
</comment>
<feature type="transmembrane region" description="Helical" evidence="1">
    <location>
        <begin position="150"/>
        <end position="170"/>
    </location>
</feature>
<reference evidence="2 3" key="1">
    <citation type="submission" date="2023-03" db="EMBL/GenBank/DDBJ databases">
        <title>High-quality genome of Scylla paramamosain provides insights in environmental adaptation.</title>
        <authorList>
            <person name="Zhang L."/>
        </authorList>
    </citation>
    <scope>NUCLEOTIDE SEQUENCE [LARGE SCALE GENOMIC DNA]</scope>
    <source>
        <strain evidence="2">LZ_2023a</strain>
        <tissue evidence="2">Muscle</tissue>
    </source>
</reference>
<dbReference type="AlphaFoldDB" id="A0AAW0T4V2"/>
<gene>
    <name evidence="2" type="ORF">O3P69_015382</name>
</gene>
<name>A0AAW0T4V2_SCYPA</name>
<dbReference type="InterPro" id="IPR036259">
    <property type="entry name" value="MFS_trans_sf"/>
</dbReference>
<evidence type="ECO:0000256" key="1">
    <source>
        <dbReference type="SAM" id="Phobius"/>
    </source>
</evidence>
<dbReference type="EMBL" id="JARAKH010000039">
    <property type="protein sequence ID" value="KAK8382411.1"/>
    <property type="molecule type" value="Genomic_DNA"/>
</dbReference>
<keyword evidence="1" id="KW-0812">Transmembrane</keyword>
<keyword evidence="1" id="KW-1133">Transmembrane helix</keyword>
<dbReference type="Proteomes" id="UP001487740">
    <property type="component" value="Unassembled WGS sequence"/>
</dbReference>
<evidence type="ECO:0000313" key="3">
    <source>
        <dbReference type="Proteomes" id="UP001487740"/>
    </source>
</evidence>
<feature type="transmembrane region" description="Helical" evidence="1">
    <location>
        <begin position="118"/>
        <end position="138"/>
    </location>
</feature>
<proteinExistence type="predicted"/>
<protein>
    <submittedName>
        <fullName evidence="2">Uncharacterized protein</fullName>
    </submittedName>
</protein>
<keyword evidence="3" id="KW-1185">Reference proteome</keyword>